<keyword evidence="5 6" id="KW-0472">Membrane</keyword>
<feature type="transmembrane region" description="Helical" evidence="6">
    <location>
        <begin position="122"/>
        <end position="141"/>
    </location>
</feature>
<dbReference type="InterPro" id="IPR002293">
    <property type="entry name" value="AA/rel_permease1"/>
</dbReference>
<feature type="transmembrane region" description="Helical" evidence="6">
    <location>
        <begin position="12"/>
        <end position="36"/>
    </location>
</feature>
<keyword evidence="3 6" id="KW-0812">Transmembrane</keyword>
<feature type="transmembrane region" description="Helical" evidence="6">
    <location>
        <begin position="266"/>
        <end position="288"/>
    </location>
</feature>
<feature type="transmembrane region" description="Helical" evidence="6">
    <location>
        <begin position="89"/>
        <end position="110"/>
    </location>
</feature>
<feature type="transmembrane region" description="Helical" evidence="6">
    <location>
        <begin position="42"/>
        <end position="68"/>
    </location>
</feature>
<dbReference type="InterPro" id="IPR050367">
    <property type="entry name" value="APC_superfamily"/>
</dbReference>
<evidence type="ECO:0000313" key="7">
    <source>
        <dbReference type="EMBL" id="MBW9110089.1"/>
    </source>
</evidence>
<accession>A0ABS7HZ21</accession>
<keyword evidence="8" id="KW-1185">Reference proteome</keyword>
<dbReference type="EMBL" id="JAEUAX010000004">
    <property type="protein sequence ID" value="MBW9110089.1"/>
    <property type="molecule type" value="Genomic_DNA"/>
</dbReference>
<evidence type="ECO:0000256" key="6">
    <source>
        <dbReference type="SAM" id="Phobius"/>
    </source>
</evidence>
<protein>
    <submittedName>
        <fullName evidence="7">Amino acid permease</fullName>
    </submittedName>
</protein>
<evidence type="ECO:0000313" key="8">
    <source>
        <dbReference type="Proteomes" id="UP000777440"/>
    </source>
</evidence>
<evidence type="ECO:0000256" key="2">
    <source>
        <dbReference type="ARBA" id="ARBA00022475"/>
    </source>
</evidence>
<reference evidence="7 8" key="1">
    <citation type="journal article" date="2021" name="MBio">
        <title>Poor Competitiveness of Bradyrhizobium in Pigeon Pea Root Colonization in Indian Soils.</title>
        <authorList>
            <person name="Chalasani D."/>
            <person name="Basu A."/>
            <person name="Pullabhotla S.V.S.R.N."/>
            <person name="Jorrin B."/>
            <person name="Neal A.L."/>
            <person name="Poole P.S."/>
            <person name="Podile A.R."/>
            <person name="Tkacz A."/>
        </authorList>
    </citation>
    <scope>NUCLEOTIDE SEQUENCE [LARGE SCALE GENOMIC DNA]</scope>
    <source>
        <strain evidence="7 8">HU12</strain>
    </source>
</reference>
<proteinExistence type="predicted"/>
<dbReference type="PIRSF" id="PIRSF006060">
    <property type="entry name" value="AA_transporter"/>
    <property type="match status" value="1"/>
</dbReference>
<feature type="transmembrane region" description="Helical" evidence="6">
    <location>
        <begin position="321"/>
        <end position="341"/>
    </location>
</feature>
<dbReference type="PANTHER" id="PTHR42770:SF13">
    <property type="entry name" value="L-METHIONINE_BRANCHED-CHAIN AMINO ACID EXPORTER YJEH"/>
    <property type="match status" value="1"/>
</dbReference>
<keyword evidence="4 6" id="KW-1133">Transmembrane helix</keyword>
<comment type="caution">
    <text evidence="7">The sequence shown here is derived from an EMBL/GenBank/DDBJ whole genome shotgun (WGS) entry which is preliminary data.</text>
</comment>
<feature type="transmembrane region" description="Helical" evidence="6">
    <location>
        <begin position="397"/>
        <end position="413"/>
    </location>
</feature>
<dbReference type="PANTHER" id="PTHR42770">
    <property type="entry name" value="AMINO ACID TRANSPORTER-RELATED"/>
    <property type="match status" value="1"/>
</dbReference>
<feature type="transmembrane region" description="Helical" evidence="6">
    <location>
        <begin position="347"/>
        <end position="369"/>
    </location>
</feature>
<comment type="subcellular location">
    <subcellularLocation>
        <location evidence="1">Cell membrane</location>
        <topology evidence="1">Multi-pass membrane protein</topology>
    </subcellularLocation>
</comment>
<evidence type="ECO:0000256" key="4">
    <source>
        <dbReference type="ARBA" id="ARBA00022989"/>
    </source>
</evidence>
<organism evidence="7 8">
    <name type="scientific">Microbacterium ureisolvens</name>
    <dbReference type="NCBI Taxonomy" id="2781186"/>
    <lineage>
        <taxon>Bacteria</taxon>
        <taxon>Bacillati</taxon>
        <taxon>Actinomycetota</taxon>
        <taxon>Actinomycetes</taxon>
        <taxon>Micrococcales</taxon>
        <taxon>Microbacteriaceae</taxon>
        <taxon>Microbacterium</taxon>
    </lineage>
</organism>
<dbReference type="Pfam" id="PF13520">
    <property type="entry name" value="AA_permease_2"/>
    <property type="match status" value="1"/>
</dbReference>
<feature type="transmembrane region" description="Helical" evidence="6">
    <location>
        <begin position="148"/>
        <end position="172"/>
    </location>
</feature>
<name>A0ABS7HZ21_9MICO</name>
<feature type="transmembrane region" description="Helical" evidence="6">
    <location>
        <begin position="223"/>
        <end position="246"/>
    </location>
</feature>
<feature type="transmembrane region" description="Helical" evidence="6">
    <location>
        <begin position="184"/>
        <end position="202"/>
    </location>
</feature>
<evidence type="ECO:0000256" key="5">
    <source>
        <dbReference type="ARBA" id="ARBA00023136"/>
    </source>
</evidence>
<evidence type="ECO:0000256" key="3">
    <source>
        <dbReference type="ARBA" id="ARBA00022692"/>
    </source>
</evidence>
<evidence type="ECO:0000256" key="1">
    <source>
        <dbReference type="ARBA" id="ARBA00004651"/>
    </source>
</evidence>
<dbReference type="Proteomes" id="UP000777440">
    <property type="component" value="Unassembled WGS sequence"/>
</dbReference>
<dbReference type="RefSeq" id="WP_220339486.1">
    <property type="nucleotide sequence ID" value="NZ_JAEUAX010000004.1"/>
</dbReference>
<dbReference type="Gene3D" id="1.20.1740.10">
    <property type="entry name" value="Amino acid/polyamine transporter I"/>
    <property type="match status" value="1"/>
</dbReference>
<gene>
    <name evidence="7" type="ORF">JNB61_09930</name>
</gene>
<sequence length="464" mass="46838">MTHSGTHGGLGVVQGTALYIASVLGTGLLVLPGLAADVAGPASIVSVLAVIVLAVPLAGTFAALAARYPDPGGVASYVRRALGRTAARATGYWFYFGVAAGFPVLAFLGAEYLTAILHIDRVAVPILVFAILIPPFAVNMLGVRVAGWVQFVLTGLLVGIVVFVVATALPAVEASSFTPFLPHGWAGVGTAISLFVWAFAGWEVGTHISGEFRDPRRSIPIATAIALVVTGLAYLLLQVVTVGVLGEEAGAGAVPLLALAEAVAPGFGPTAIGAVAAIVVLGVMNAYLAAFRKLGASLASSGDLPRALAPGAESGGVPRRALLLTFAIAMVYCAIALATGGDLQTFILIHTSNMVSIYAAGMIAAALILPRFTAGWFMAVVAAVLSIGLLLLAGANLLPAAVLALAAILVTVVKRLRRASRRVDALGDQTNGADLAADSGALVEVKTTAVPAERGSALGSSAKS</sequence>
<feature type="transmembrane region" description="Helical" evidence="6">
    <location>
        <begin position="374"/>
        <end position="391"/>
    </location>
</feature>
<keyword evidence="2" id="KW-1003">Cell membrane</keyword>